<dbReference type="Proteomes" id="UP000479000">
    <property type="component" value="Unassembled WGS sequence"/>
</dbReference>
<keyword evidence="2" id="KW-1185">Reference proteome</keyword>
<organism evidence="1 2">
    <name type="scientific">Nesidiocoris tenuis</name>
    <dbReference type="NCBI Taxonomy" id="355587"/>
    <lineage>
        <taxon>Eukaryota</taxon>
        <taxon>Metazoa</taxon>
        <taxon>Ecdysozoa</taxon>
        <taxon>Arthropoda</taxon>
        <taxon>Hexapoda</taxon>
        <taxon>Insecta</taxon>
        <taxon>Pterygota</taxon>
        <taxon>Neoptera</taxon>
        <taxon>Paraneoptera</taxon>
        <taxon>Hemiptera</taxon>
        <taxon>Heteroptera</taxon>
        <taxon>Panheteroptera</taxon>
        <taxon>Cimicomorpha</taxon>
        <taxon>Miridae</taxon>
        <taxon>Dicyphina</taxon>
        <taxon>Nesidiocoris</taxon>
    </lineage>
</organism>
<accession>A0A6H5HFS7</accession>
<gene>
    <name evidence="1" type="ORF">NTEN_LOCUS20974</name>
</gene>
<sequence length="133" mass="14742">MYRLVFGDVAKWKKIQPDEGGKVGYSFNNLLMTLTSGVVKFLSRISIWEPCRVSDNRMIVHHQPKALTGVESAPVLLPASDPANASKSRMNTNHDDIVVARSDLSDRFSAKPFSHVFGQESTRVLGGWCGVEH</sequence>
<name>A0A6H5HFS7_9HEMI</name>
<reference evidence="1 2" key="1">
    <citation type="submission" date="2020-02" db="EMBL/GenBank/DDBJ databases">
        <authorList>
            <person name="Ferguson B K."/>
        </authorList>
    </citation>
    <scope>NUCLEOTIDE SEQUENCE [LARGE SCALE GENOMIC DNA]</scope>
</reference>
<protein>
    <submittedName>
        <fullName evidence="1">Uncharacterized protein</fullName>
    </submittedName>
</protein>
<proteinExistence type="predicted"/>
<evidence type="ECO:0000313" key="1">
    <source>
        <dbReference type="EMBL" id="CAB0016847.1"/>
    </source>
</evidence>
<dbReference type="AlphaFoldDB" id="A0A6H5HFS7"/>
<dbReference type="EMBL" id="CADCXU010030612">
    <property type="protein sequence ID" value="CAB0016847.1"/>
    <property type="molecule type" value="Genomic_DNA"/>
</dbReference>
<evidence type="ECO:0000313" key="2">
    <source>
        <dbReference type="Proteomes" id="UP000479000"/>
    </source>
</evidence>